<sequence>MEVDDDGGHSRKDAGGDSRRNEPSFDFTSGDTSGEEAVPAPTETSSPAGGAGDGSAPARSGVLGGEGSPADADRPSAHKGTLAVPRSPTPPQTTLSPPTSPQRWLPPPGPAQPLPMSHQVVQGPRPAVLPSASFPPWVQPYLDMPFTAHGAKSCFERVMSKVLPDPTPGDVVIHVTIESLRAFFDYEDPNHPWQIMRHLLPEEPCLFDIAGFDPKAHVSKRAPYETHTKGFAREASDPNHDRALLKSKAALWRLLLSQRNNRADRLRNMYQDQYMKWCLESVTVPRHLFIRPELIVEPSVTSYPVKPLPFVPKTTDWLVEAAALERRQPWRAAWVFAPFDLPYNTTYVPCHHDAPIFCSRTADPIAIGRAI</sequence>
<feature type="non-terminal residue" evidence="2">
    <location>
        <position position="371"/>
    </location>
</feature>
<evidence type="ECO:0000313" key="2">
    <source>
        <dbReference type="EMBL" id="KAG6943205.1"/>
    </source>
</evidence>
<dbReference type="AlphaFoldDB" id="A0A8J5LYC6"/>
<feature type="compositionally biased region" description="Pro residues" evidence="1">
    <location>
        <begin position="98"/>
        <end position="113"/>
    </location>
</feature>
<proteinExistence type="predicted"/>
<gene>
    <name evidence="2" type="ORF">JG688_00017719</name>
</gene>
<comment type="caution">
    <text evidence="2">The sequence shown here is derived from an EMBL/GenBank/DDBJ whole genome shotgun (WGS) entry which is preliminary data.</text>
</comment>
<evidence type="ECO:0000256" key="1">
    <source>
        <dbReference type="SAM" id="MobiDB-lite"/>
    </source>
</evidence>
<accession>A0A8J5LYC6</accession>
<dbReference type="Proteomes" id="UP000709295">
    <property type="component" value="Unassembled WGS sequence"/>
</dbReference>
<dbReference type="EMBL" id="JAENGY010002801">
    <property type="protein sequence ID" value="KAG6943205.1"/>
    <property type="molecule type" value="Genomic_DNA"/>
</dbReference>
<name>A0A8J5LYC6_9STRA</name>
<evidence type="ECO:0000313" key="3">
    <source>
        <dbReference type="Proteomes" id="UP000709295"/>
    </source>
</evidence>
<protein>
    <submittedName>
        <fullName evidence="2">Uncharacterized protein</fullName>
    </submittedName>
</protein>
<feature type="region of interest" description="Disordered" evidence="1">
    <location>
        <begin position="1"/>
        <end position="117"/>
    </location>
</feature>
<organism evidence="2 3">
    <name type="scientific">Phytophthora aleatoria</name>
    <dbReference type="NCBI Taxonomy" id="2496075"/>
    <lineage>
        <taxon>Eukaryota</taxon>
        <taxon>Sar</taxon>
        <taxon>Stramenopiles</taxon>
        <taxon>Oomycota</taxon>
        <taxon>Peronosporomycetes</taxon>
        <taxon>Peronosporales</taxon>
        <taxon>Peronosporaceae</taxon>
        <taxon>Phytophthora</taxon>
    </lineage>
</organism>
<feature type="compositionally biased region" description="Basic and acidic residues" evidence="1">
    <location>
        <begin position="1"/>
        <end position="23"/>
    </location>
</feature>
<keyword evidence="3" id="KW-1185">Reference proteome</keyword>
<reference evidence="2" key="1">
    <citation type="submission" date="2021-01" db="EMBL/GenBank/DDBJ databases">
        <title>Phytophthora aleatoria, a newly-described species from Pinus radiata is distinct from Phytophthora cactorum isolates based on comparative genomics.</title>
        <authorList>
            <person name="Mcdougal R."/>
            <person name="Panda P."/>
            <person name="Williams N."/>
            <person name="Studholme D.J."/>
        </authorList>
    </citation>
    <scope>NUCLEOTIDE SEQUENCE</scope>
    <source>
        <strain evidence="2">NZFS 4037</strain>
    </source>
</reference>